<dbReference type="GO" id="GO:0006107">
    <property type="term" value="P:oxaloacetate metabolic process"/>
    <property type="evidence" value="ECO:0007669"/>
    <property type="project" value="TreeGrafter"/>
</dbReference>
<dbReference type="PANTHER" id="PTHR32308:SF10">
    <property type="entry name" value="CITRATE LYASE SUBUNIT BETA"/>
    <property type="match status" value="1"/>
</dbReference>
<dbReference type="Pfam" id="PF22484">
    <property type="entry name" value="DUF6986"/>
    <property type="match status" value="1"/>
</dbReference>
<dbReference type="PANTHER" id="PTHR32308">
    <property type="entry name" value="LYASE BETA SUBUNIT, PUTATIVE (AFU_ORTHOLOGUE AFUA_4G13030)-RELATED"/>
    <property type="match status" value="1"/>
</dbReference>
<dbReference type="SUPFAM" id="SSF51621">
    <property type="entry name" value="Phosphoenolpyruvate/pyruvate domain"/>
    <property type="match status" value="1"/>
</dbReference>
<dbReference type="EMBL" id="FWXV01000006">
    <property type="protein sequence ID" value="SMD21136.1"/>
    <property type="molecule type" value="Genomic_DNA"/>
</dbReference>
<evidence type="ECO:0000313" key="5">
    <source>
        <dbReference type="Proteomes" id="UP000192674"/>
    </source>
</evidence>
<reference evidence="4 5" key="1">
    <citation type="submission" date="2017-04" db="EMBL/GenBank/DDBJ databases">
        <authorList>
            <person name="Afonso C.L."/>
            <person name="Miller P.J."/>
            <person name="Scott M.A."/>
            <person name="Spackman E."/>
            <person name="Goraichik I."/>
            <person name="Dimitrov K.M."/>
            <person name="Suarez D.L."/>
            <person name="Swayne D.E."/>
        </authorList>
    </citation>
    <scope>NUCLEOTIDE SEQUENCE [LARGE SCALE GENOMIC DNA]</scope>
    <source>
        <strain evidence="4 5">DSM 43828</strain>
    </source>
</reference>
<keyword evidence="5" id="KW-1185">Reference proteome</keyword>
<keyword evidence="3" id="KW-0460">Magnesium</keyword>
<organism evidence="4 5">
    <name type="scientific">Kibdelosporangium aridum</name>
    <dbReference type="NCBI Taxonomy" id="2030"/>
    <lineage>
        <taxon>Bacteria</taxon>
        <taxon>Bacillati</taxon>
        <taxon>Actinomycetota</taxon>
        <taxon>Actinomycetes</taxon>
        <taxon>Pseudonocardiales</taxon>
        <taxon>Pseudonocardiaceae</taxon>
        <taxon>Kibdelosporangium</taxon>
    </lineage>
</organism>
<protein>
    <submittedName>
        <fullName evidence="4">Citrate lyase beta subunit</fullName>
    </submittedName>
</protein>
<name>A0A1Y5XXG6_KIBAR</name>
<dbReference type="GO" id="GO:0000287">
    <property type="term" value="F:magnesium ion binding"/>
    <property type="evidence" value="ECO:0007669"/>
    <property type="project" value="TreeGrafter"/>
</dbReference>
<evidence type="ECO:0000256" key="1">
    <source>
        <dbReference type="ARBA" id="ARBA00001946"/>
    </source>
</evidence>
<dbReference type="AlphaFoldDB" id="A0A1Y5XXG6"/>
<comment type="cofactor">
    <cofactor evidence="1">
        <name>Mg(2+)</name>
        <dbReference type="ChEBI" id="CHEBI:18420"/>
    </cofactor>
</comment>
<dbReference type="Gene3D" id="3.20.20.60">
    <property type="entry name" value="Phosphoenolpyruvate-binding domains"/>
    <property type="match status" value="1"/>
</dbReference>
<dbReference type="InterPro" id="IPR054255">
    <property type="entry name" value="DUF6986"/>
</dbReference>
<gene>
    <name evidence="4" type="ORF">SAMN05661093_06756</name>
</gene>
<evidence type="ECO:0000256" key="2">
    <source>
        <dbReference type="ARBA" id="ARBA00022723"/>
    </source>
</evidence>
<dbReference type="RefSeq" id="WP_084430722.1">
    <property type="nucleotide sequence ID" value="NZ_FWXV01000006.1"/>
</dbReference>
<dbReference type="GO" id="GO:0016829">
    <property type="term" value="F:lyase activity"/>
    <property type="evidence" value="ECO:0007669"/>
    <property type="project" value="UniProtKB-KW"/>
</dbReference>
<keyword evidence="2" id="KW-0479">Metal-binding</keyword>
<dbReference type="InterPro" id="IPR015813">
    <property type="entry name" value="Pyrv/PenolPyrv_kinase-like_dom"/>
</dbReference>
<dbReference type="Proteomes" id="UP000192674">
    <property type="component" value="Unassembled WGS sequence"/>
</dbReference>
<keyword evidence="4" id="KW-0456">Lyase</keyword>
<proteinExistence type="predicted"/>
<dbReference type="OrthoDB" id="9808769at2"/>
<accession>A0A1Y5XXG6</accession>
<dbReference type="InterPro" id="IPR040442">
    <property type="entry name" value="Pyrv_kinase-like_dom_sf"/>
</dbReference>
<sequence>MLLDGPTIASLTARLSEVDRRRAARYPGGRGGRQPVHTCYVPASQIGPSTPREWGEQALAAMTEHGFDLSKDLTERVKAKLAREPVEDLRIDFEDGYGAPSTEDDDARYAAGCLVRWHAEGIAPYSSGLRIKSFDTPALRDRAIRTLDIFLETLRDLPPGFVITFPKVTAAEQVEVFAELLEVLEQRLGWPTGSLTFEIQVETTQSIVDSEGKLAIPAFITAGGQRVVGLHYGTYDYTAAVGLGAAQQNLAHHAADFARHVMQVSAAGTGVRLSDGSSNVLPVGDTAQVLAAWRVHYGLVRRSLEHGFFQGWDMHPAQLVSRYAAVFGYYRESLESDARRLAAYAARANSADSGGVLDEPATAQALSASLLRSVDCGAATAEEITQATGLHLDVLRAYHRRAAS</sequence>
<evidence type="ECO:0000313" key="4">
    <source>
        <dbReference type="EMBL" id="SMD21136.1"/>
    </source>
</evidence>
<evidence type="ECO:0000256" key="3">
    <source>
        <dbReference type="ARBA" id="ARBA00022842"/>
    </source>
</evidence>